<keyword evidence="3" id="KW-1185">Reference proteome</keyword>
<evidence type="ECO:0000313" key="4">
    <source>
        <dbReference type="Proteomes" id="UP001169492"/>
    </source>
</evidence>
<dbReference type="EMBL" id="JAGGJB010000003">
    <property type="protein sequence ID" value="MDN7124578.1"/>
    <property type="molecule type" value="Genomic_DNA"/>
</dbReference>
<dbReference type="EMBL" id="JAGGJC010000001">
    <property type="protein sequence ID" value="MDN7129131.1"/>
    <property type="molecule type" value="Genomic_DNA"/>
</dbReference>
<evidence type="ECO:0000313" key="1">
    <source>
        <dbReference type="EMBL" id="MDN7124578.1"/>
    </source>
</evidence>
<dbReference type="Proteomes" id="UP001169492">
    <property type="component" value="Unassembled WGS sequence"/>
</dbReference>
<organism evidence="1 4">
    <name type="scientific">Pseudidiomarina terrestris</name>
    <dbReference type="NCBI Taxonomy" id="2820060"/>
    <lineage>
        <taxon>Bacteria</taxon>
        <taxon>Pseudomonadati</taxon>
        <taxon>Pseudomonadota</taxon>
        <taxon>Gammaproteobacteria</taxon>
        <taxon>Alteromonadales</taxon>
        <taxon>Idiomarinaceae</taxon>
        <taxon>Pseudidiomarina</taxon>
    </lineage>
</organism>
<comment type="caution">
    <text evidence="1">The sequence shown here is derived from an EMBL/GenBank/DDBJ whole genome shotgun (WGS) entry which is preliminary data.</text>
</comment>
<name>A0AAW7R0D2_9GAMM</name>
<sequence>MSKTRKLRKVALYRGSEAIMNYSQHATESTAKILHTVRNEFHRNPGLTHAVVTDRNGREWHLGRNLSRLKLIWLTFRVN</sequence>
<proteinExistence type="predicted"/>
<dbReference type="RefSeq" id="WP_301774513.1">
    <property type="nucleotide sequence ID" value="NZ_JAGGJB010000003.1"/>
</dbReference>
<protein>
    <submittedName>
        <fullName evidence="1">Uncharacterized protein</fullName>
    </submittedName>
</protein>
<evidence type="ECO:0000313" key="3">
    <source>
        <dbReference type="Proteomes" id="UP001169491"/>
    </source>
</evidence>
<accession>A0AAW7R0D2</accession>
<gene>
    <name evidence="1" type="ORF">J6I90_06760</name>
    <name evidence="2" type="ORF">J6I92_04545</name>
</gene>
<dbReference type="Proteomes" id="UP001169491">
    <property type="component" value="Unassembled WGS sequence"/>
</dbReference>
<reference evidence="3 4" key="1">
    <citation type="submission" date="2021-03" db="EMBL/GenBank/DDBJ databases">
        <title>Pseudidiomarina terrestris, a new bacterium isolated from saline soil.</title>
        <authorList>
            <person name="Galisteo C."/>
            <person name="De La Haba R."/>
            <person name="Sanchez-Porro C."/>
            <person name="Ventosa A."/>
        </authorList>
    </citation>
    <scope>NUCLEOTIDE SEQUENCE [LARGE SCALE GENOMIC DNA]</scope>
    <source>
        <strain evidence="1 4">1APP75-32.1</strain>
        <strain evidence="3">1APR75-15</strain>
        <strain evidence="2">1ASR75-15</strain>
    </source>
</reference>
<dbReference type="AlphaFoldDB" id="A0AAW7R0D2"/>
<evidence type="ECO:0000313" key="2">
    <source>
        <dbReference type="EMBL" id="MDN7129131.1"/>
    </source>
</evidence>